<dbReference type="InterPro" id="IPR000219">
    <property type="entry name" value="DH_dom"/>
</dbReference>
<dbReference type="PROSITE" id="PS50229">
    <property type="entry name" value="WH1"/>
    <property type="match status" value="1"/>
</dbReference>
<dbReference type="GeneID" id="14913116"/>
<evidence type="ECO:0000256" key="2">
    <source>
        <dbReference type="SAM" id="MobiDB-lite"/>
    </source>
</evidence>
<feature type="domain" description="DH" evidence="3">
    <location>
        <begin position="302"/>
        <end position="483"/>
    </location>
</feature>
<dbReference type="Pfam" id="PF00568">
    <property type="entry name" value="WH1"/>
    <property type="match status" value="1"/>
</dbReference>
<dbReference type="InterPro" id="IPR011993">
    <property type="entry name" value="PH-like_dom_sf"/>
</dbReference>
<dbReference type="RefSeq" id="XP_004334978.1">
    <property type="nucleotide sequence ID" value="XM_004334930.1"/>
</dbReference>
<keyword evidence="6" id="KW-1185">Reference proteome</keyword>
<reference evidence="5 6" key="1">
    <citation type="journal article" date="2013" name="Genome Biol.">
        <title>Genome of Acanthamoeba castellanii highlights extensive lateral gene transfer and early evolution of tyrosine kinase signaling.</title>
        <authorList>
            <person name="Clarke M."/>
            <person name="Lohan A.J."/>
            <person name="Liu B."/>
            <person name="Lagkouvardos I."/>
            <person name="Roy S."/>
            <person name="Zafar N."/>
            <person name="Bertelli C."/>
            <person name="Schilde C."/>
            <person name="Kianianmomeni A."/>
            <person name="Burglin T.R."/>
            <person name="Frech C."/>
            <person name="Turcotte B."/>
            <person name="Kopec K.O."/>
            <person name="Synnott J.M."/>
            <person name="Choo C."/>
            <person name="Paponov I."/>
            <person name="Finkler A."/>
            <person name="Soon Heng Tan C."/>
            <person name="Hutchins A.P."/>
            <person name="Weinmeier T."/>
            <person name="Rattei T."/>
            <person name="Chu J.S."/>
            <person name="Gimenez G."/>
            <person name="Irimia M."/>
            <person name="Rigden D.J."/>
            <person name="Fitzpatrick D.A."/>
            <person name="Lorenzo-Morales J."/>
            <person name="Bateman A."/>
            <person name="Chiu C.H."/>
            <person name="Tang P."/>
            <person name="Hegemann P."/>
            <person name="Fromm H."/>
            <person name="Raoult D."/>
            <person name="Greub G."/>
            <person name="Miranda-Saavedra D."/>
            <person name="Chen N."/>
            <person name="Nash P."/>
            <person name="Ginger M.L."/>
            <person name="Horn M."/>
            <person name="Schaap P."/>
            <person name="Caler L."/>
            <person name="Loftus B."/>
        </authorList>
    </citation>
    <scope>NUCLEOTIDE SEQUENCE [LARGE SCALE GENOMIC DNA]</scope>
    <source>
        <strain evidence="5 6">Neff</strain>
    </source>
</reference>
<dbReference type="SUPFAM" id="SSF48065">
    <property type="entry name" value="DBL homology domain (DH-domain)"/>
    <property type="match status" value="1"/>
</dbReference>
<evidence type="ECO:0000313" key="5">
    <source>
        <dbReference type="EMBL" id="ELR12965.1"/>
    </source>
</evidence>
<sequence>MENLFDSVYNYDTNLKTWVAKDAGASRIWIFHNQTTSAYRVIGQSVADKQYNVNSPIKGDLVHKKLRDNFVQWRFRQTIFGLSFISTEDADKFVSMLAQLVQMIAATQPAEPEMSSDATLRVRAITSDITAPGKATMSRTAHSATMGSSTMRPPAPLSSGGGGESSESAPADSTGDGAGVSRRDIRSMDMSGMNVNSALNQQRSGSAIIAPHSSGGLSLSSGQTKSPLSGGDTRKTQSMYGVAPVLPGSFSSQTASHMGTIRSPLSGGGSGIVAPSSSGGVKLPEQDLSGALFVKENKDLGIRDYRAKEIYTTEESYLASLDIVLKDYLLPAKTKGVFNDKEIRTIFSNIEQIRDLSRELFTAIRQQMLNWTDQCMVGDIFTRNMPFMKIYIPYCRDHKAANELIENKKENKKMVMFLKECQVASGSALDINALLITPVQRVLRYPLLLKALVEVTDPSHPDYSHLQTAVEGIQKIADEINQSVEVSESTKAVHELAKQIPNIHKMISTNRQLIKHGPVSVTSPNKSQYTYLLLFSDVAVFASPSPKSAKKLDMKEIVQLEQVWVDAMKDTSSAELMWQLNAPGNTFLVASANREDKTLWVDRCHQRIVATCQKNRVMEGERRKFQFEFKDGAIYDGTWIDAKFDGMGKQCFADKGVYEGEWERGKFHGQGKMVWATGESFEGQWVKDKFHGTGKLTTLLCTYTGGWEMGRRHGAGTITWTNGDSFEGTFVNDLRDGMGVMKYSDGNSYEGEWKDDKYHGRGKLVTLFSGTYDGEWSMGRKNGQGKMTYTNGDVYTGGWVNDFREGKGQFTSLDKKVKYDGDWKDDVMEGTGVYIKPGFKYEGELRGGRLYGQGTLDTAEGTYIGQWAEDRKEGKGEWDGDNGETYDGEWHSDLRFGKGTWIDTDGARYDGKWVKGRKEGSGVMTYANGSKYSGNWQRDRRHGKGVFTTPDESTKYVGDWVNDVREGKGILTDATGVYNGDWVNDMRNGQGTFTYTNGMTYTGEWKDDRRHGEGVLKLAEAKNEKDGIIRVIYEQGLLIEPPFSQCPPDVTLPRVVVQK</sequence>
<dbReference type="Gene3D" id="2.30.29.30">
    <property type="entry name" value="Pleckstrin-homology domain (PH domain)/Phosphotyrosine-binding domain (PTB)"/>
    <property type="match status" value="2"/>
</dbReference>
<feature type="region of interest" description="Disordered" evidence="2">
    <location>
        <begin position="208"/>
        <end position="236"/>
    </location>
</feature>
<dbReference type="OrthoDB" id="18857at2759"/>
<evidence type="ECO:0000256" key="1">
    <source>
        <dbReference type="ARBA" id="ARBA00022737"/>
    </source>
</evidence>
<name>L8GIQ6_ACACF</name>
<feature type="compositionally biased region" description="Low complexity" evidence="2">
    <location>
        <begin position="213"/>
        <end position="222"/>
    </location>
</feature>
<dbReference type="InterPro" id="IPR003409">
    <property type="entry name" value="MORN"/>
</dbReference>
<organism evidence="5 6">
    <name type="scientific">Acanthamoeba castellanii (strain ATCC 30010 / Neff)</name>
    <dbReference type="NCBI Taxonomy" id="1257118"/>
    <lineage>
        <taxon>Eukaryota</taxon>
        <taxon>Amoebozoa</taxon>
        <taxon>Discosea</taxon>
        <taxon>Longamoebia</taxon>
        <taxon>Centramoebida</taxon>
        <taxon>Acanthamoebidae</taxon>
        <taxon>Acanthamoeba</taxon>
    </lineage>
</organism>
<dbReference type="SMART" id="SM00325">
    <property type="entry name" value="RhoGEF"/>
    <property type="match status" value="1"/>
</dbReference>
<dbReference type="GO" id="GO:0005829">
    <property type="term" value="C:cytosol"/>
    <property type="evidence" value="ECO:0007669"/>
    <property type="project" value="TreeGrafter"/>
</dbReference>
<dbReference type="InterPro" id="IPR000697">
    <property type="entry name" value="WH1/EVH1_dom"/>
</dbReference>
<dbReference type="PANTHER" id="PTHR43215">
    <property type="entry name" value="RADIAL SPOKE HEAD 1 HOMOLOG"/>
    <property type="match status" value="1"/>
</dbReference>
<dbReference type="EMBL" id="KB008103">
    <property type="protein sequence ID" value="ELR12965.1"/>
    <property type="molecule type" value="Genomic_DNA"/>
</dbReference>
<dbReference type="PANTHER" id="PTHR43215:SF14">
    <property type="entry name" value="RADIAL SPOKE HEAD 1 HOMOLOG"/>
    <property type="match status" value="1"/>
</dbReference>
<dbReference type="InterPro" id="IPR047887">
    <property type="entry name" value="ARHGAP20_PH"/>
</dbReference>
<feature type="region of interest" description="Disordered" evidence="2">
    <location>
        <begin position="131"/>
        <end position="182"/>
    </location>
</feature>
<dbReference type="AlphaFoldDB" id="L8GIQ6"/>
<proteinExistence type="predicted"/>
<dbReference type="SMART" id="SM00461">
    <property type="entry name" value="WH1"/>
    <property type="match status" value="1"/>
</dbReference>
<feature type="domain" description="WH1" evidence="4">
    <location>
        <begin position="1"/>
        <end position="104"/>
    </location>
</feature>
<evidence type="ECO:0000259" key="4">
    <source>
        <dbReference type="PROSITE" id="PS50229"/>
    </source>
</evidence>
<keyword evidence="1" id="KW-0677">Repeat</keyword>
<evidence type="ECO:0000313" key="6">
    <source>
        <dbReference type="Proteomes" id="UP000011083"/>
    </source>
</evidence>
<gene>
    <name evidence="5" type="ORF">ACA1_096360</name>
</gene>
<dbReference type="Proteomes" id="UP000011083">
    <property type="component" value="Unassembled WGS sequence"/>
</dbReference>
<dbReference type="CDD" id="cd00160">
    <property type="entry name" value="RhoGEF"/>
    <property type="match status" value="1"/>
</dbReference>
<dbReference type="SMART" id="SM00698">
    <property type="entry name" value="MORN"/>
    <property type="match status" value="17"/>
</dbReference>
<dbReference type="Gene3D" id="1.20.900.10">
    <property type="entry name" value="Dbl homology (DH) domain"/>
    <property type="match status" value="1"/>
</dbReference>
<dbReference type="PROSITE" id="PS50010">
    <property type="entry name" value="DH_2"/>
    <property type="match status" value="1"/>
</dbReference>
<dbReference type="Pfam" id="PF22286">
    <property type="entry name" value="RHG20_PH"/>
    <property type="match status" value="1"/>
</dbReference>
<dbReference type="KEGG" id="acan:ACA1_096360"/>
<dbReference type="SUPFAM" id="SSF50729">
    <property type="entry name" value="PH domain-like"/>
    <property type="match status" value="2"/>
</dbReference>
<dbReference type="Gene3D" id="2.20.110.10">
    <property type="entry name" value="Histone H3 K4-specific methyltransferase SET7/9 N-terminal domain"/>
    <property type="match status" value="5"/>
</dbReference>
<protein>
    <submittedName>
        <fullName evidence="5">RhoGEF domain containing protein</fullName>
    </submittedName>
</protein>
<dbReference type="Pfam" id="PF00621">
    <property type="entry name" value="RhoGEF"/>
    <property type="match status" value="1"/>
</dbReference>
<dbReference type="GO" id="GO:0005085">
    <property type="term" value="F:guanyl-nucleotide exchange factor activity"/>
    <property type="evidence" value="ECO:0007669"/>
    <property type="project" value="InterPro"/>
</dbReference>
<dbReference type="SUPFAM" id="SSF82185">
    <property type="entry name" value="Histone H3 K4-specific methyltransferase SET7/9 N-terminal domain"/>
    <property type="match status" value="4"/>
</dbReference>
<feature type="compositionally biased region" description="Polar residues" evidence="2">
    <location>
        <begin position="137"/>
        <end position="151"/>
    </location>
</feature>
<dbReference type="Pfam" id="PF02493">
    <property type="entry name" value="MORN"/>
    <property type="match status" value="16"/>
</dbReference>
<accession>L8GIQ6</accession>
<dbReference type="InterPro" id="IPR035899">
    <property type="entry name" value="DBL_dom_sf"/>
</dbReference>
<dbReference type="VEuPathDB" id="AmoebaDB:ACA1_096360"/>
<evidence type="ECO:0000259" key="3">
    <source>
        <dbReference type="PROSITE" id="PS50010"/>
    </source>
</evidence>